<evidence type="ECO:0008006" key="4">
    <source>
        <dbReference type="Google" id="ProtNLM"/>
    </source>
</evidence>
<evidence type="ECO:0000313" key="2">
    <source>
        <dbReference type="EMBL" id="CAK1586300.1"/>
    </source>
</evidence>
<reference evidence="2 3" key="1">
    <citation type="submission" date="2023-11" db="EMBL/GenBank/DDBJ databases">
        <authorList>
            <person name="Hedman E."/>
            <person name="Englund M."/>
            <person name="Stromberg M."/>
            <person name="Nyberg Akerstrom W."/>
            <person name="Nylinder S."/>
            <person name="Jareborg N."/>
            <person name="Kallberg Y."/>
            <person name="Kronander E."/>
        </authorList>
    </citation>
    <scope>NUCLEOTIDE SEQUENCE [LARGE SCALE GENOMIC DNA]</scope>
</reference>
<evidence type="ECO:0000256" key="1">
    <source>
        <dbReference type="SAM" id="MobiDB-lite"/>
    </source>
</evidence>
<feature type="compositionally biased region" description="Basic residues" evidence="1">
    <location>
        <begin position="1"/>
        <end position="11"/>
    </location>
</feature>
<comment type="caution">
    <text evidence="2">The sequence shown here is derived from an EMBL/GenBank/DDBJ whole genome shotgun (WGS) entry which is preliminary data.</text>
</comment>
<name>A0AAV1KUW2_9NEOP</name>
<evidence type="ECO:0000313" key="3">
    <source>
        <dbReference type="Proteomes" id="UP001314205"/>
    </source>
</evidence>
<sequence length="410" mass="48361">MHKNKLLKKSPGKTGLNLPPIEDPNGSKIKTVLDVDPDFYSLVDGRPIRPDTSIRKYKRNVKEVALKRTLHGLLVDEILRIERDIKTERKIYETASIHFNECQESFNKFLADDNDKTIIIMRNSDSLAKELSNQIEEHKKALYDFASLKSKLQYIDETLQILLSFQNFLFNAAPILWRDSQKLKLVTGQLEIFTMDTDIFNEIDVNLISERLEKMPPPRLYFETPEQIQVIFELLEKQILNYLLKTEELRSEKNKFVKSSILLKTLLRHELDYIQDKIYEVEKCIEENERREIELKREFYRILEDKFKFLVSSKTPLQIFNYVEFAYERLIAQNETNLSTLDLVLALEQEYNNIMLDLSTFDLNVIKCIEKKTYDEEIKETKLAKEAAKLLKDVDKLSKKLKSSYELVKK</sequence>
<gene>
    <name evidence="2" type="ORF">PARMNEM_LOCUS7270</name>
</gene>
<accession>A0AAV1KUW2</accession>
<keyword evidence="3" id="KW-1185">Reference proteome</keyword>
<proteinExistence type="predicted"/>
<feature type="region of interest" description="Disordered" evidence="1">
    <location>
        <begin position="1"/>
        <end position="23"/>
    </location>
</feature>
<dbReference type="AlphaFoldDB" id="A0AAV1KUW2"/>
<dbReference type="Proteomes" id="UP001314205">
    <property type="component" value="Unassembled WGS sequence"/>
</dbReference>
<dbReference type="EMBL" id="CAVLGL010000080">
    <property type="protein sequence ID" value="CAK1586300.1"/>
    <property type="molecule type" value="Genomic_DNA"/>
</dbReference>
<protein>
    <recommendedName>
        <fullName evidence="4">DUF4200 domain-containing protein</fullName>
    </recommendedName>
</protein>
<organism evidence="2 3">
    <name type="scientific">Parnassius mnemosyne</name>
    <name type="common">clouded apollo</name>
    <dbReference type="NCBI Taxonomy" id="213953"/>
    <lineage>
        <taxon>Eukaryota</taxon>
        <taxon>Metazoa</taxon>
        <taxon>Ecdysozoa</taxon>
        <taxon>Arthropoda</taxon>
        <taxon>Hexapoda</taxon>
        <taxon>Insecta</taxon>
        <taxon>Pterygota</taxon>
        <taxon>Neoptera</taxon>
        <taxon>Endopterygota</taxon>
        <taxon>Lepidoptera</taxon>
        <taxon>Glossata</taxon>
        <taxon>Ditrysia</taxon>
        <taxon>Papilionoidea</taxon>
        <taxon>Papilionidae</taxon>
        <taxon>Parnassiinae</taxon>
        <taxon>Parnassini</taxon>
        <taxon>Parnassius</taxon>
        <taxon>Driopa</taxon>
    </lineage>
</organism>